<evidence type="ECO:0000259" key="4">
    <source>
        <dbReference type="PROSITE" id="PS50110"/>
    </source>
</evidence>
<keyword evidence="1" id="KW-0238">DNA-binding</keyword>
<dbReference type="PANTHER" id="PTHR45566">
    <property type="entry name" value="HTH-TYPE TRANSCRIPTIONAL REGULATOR YHJB-RELATED"/>
    <property type="match status" value="1"/>
</dbReference>
<dbReference type="GO" id="GO:0000160">
    <property type="term" value="P:phosphorelay signal transduction system"/>
    <property type="evidence" value="ECO:0007669"/>
    <property type="project" value="InterPro"/>
</dbReference>
<evidence type="ECO:0000313" key="6">
    <source>
        <dbReference type="Proteomes" id="UP000239181"/>
    </source>
</evidence>
<dbReference type="SUPFAM" id="SSF46894">
    <property type="entry name" value="C-terminal effector domain of the bipartite response regulators"/>
    <property type="match status" value="1"/>
</dbReference>
<dbReference type="Pfam" id="PF00196">
    <property type="entry name" value="GerE"/>
    <property type="match status" value="1"/>
</dbReference>
<dbReference type="PROSITE" id="PS50110">
    <property type="entry name" value="RESPONSE_REGULATORY"/>
    <property type="match status" value="1"/>
</dbReference>
<evidence type="ECO:0000256" key="2">
    <source>
        <dbReference type="PROSITE-ProRule" id="PRU00169"/>
    </source>
</evidence>
<evidence type="ECO:0000313" key="5">
    <source>
        <dbReference type="EMBL" id="PRD15001.1"/>
    </source>
</evidence>
<comment type="caution">
    <text evidence="5">The sequence shown here is derived from an EMBL/GenBank/DDBJ whole genome shotgun (WGS) entry which is preliminary data.</text>
</comment>
<name>A0A2S9IB43_9GAMM</name>
<dbReference type="GO" id="GO:0006355">
    <property type="term" value="P:regulation of DNA-templated transcription"/>
    <property type="evidence" value="ECO:0007669"/>
    <property type="project" value="InterPro"/>
</dbReference>
<protein>
    <recommendedName>
        <fullName evidence="7">DNA-binding response regulator</fullName>
    </recommendedName>
</protein>
<dbReference type="SMART" id="SM00421">
    <property type="entry name" value="HTH_LUXR"/>
    <property type="match status" value="1"/>
</dbReference>
<dbReference type="RefSeq" id="WP_105593279.1">
    <property type="nucleotide sequence ID" value="NZ_PDET01000008.1"/>
</dbReference>
<dbReference type="PANTHER" id="PTHR45566:SF1">
    <property type="entry name" value="HTH-TYPE TRANSCRIPTIONAL REGULATOR YHJB-RELATED"/>
    <property type="match status" value="1"/>
</dbReference>
<dbReference type="Proteomes" id="UP000239181">
    <property type="component" value="Unassembled WGS sequence"/>
</dbReference>
<feature type="domain" description="Response regulatory" evidence="4">
    <location>
        <begin position="17"/>
        <end position="136"/>
    </location>
</feature>
<sequence length="221" mass="25147">MSARQCLTSCRRYDDKKVAILDPDAFVTAGLREIVSQSSNYLLLANLKSFSALQLLLEIGDVDIVFTELYDSGMDIITGIEFIRDNRHHWRKAKLIIFTSVEEPGLVKYLTGMGAQCYFSKRDNITAIISGLNQQDRIQSVVSPRLDTQTNSENAYRTPLTMAELNVAWLLARNNTVITISKQMNVSYKTIHTHKTNLMKKLNIADMPQLMKYLSVQHHSF</sequence>
<dbReference type="InterPro" id="IPR011006">
    <property type="entry name" value="CheY-like_superfamily"/>
</dbReference>
<dbReference type="GO" id="GO:0003677">
    <property type="term" value="F:DNA binding"/>
    <property type="evidence" value="ECO:0007669"/>
    <property type="project" value="UniProtKB-KW"/>
</dbReference>
<dbReference type="OrthoDB" id="9796655at2"/>
<evidence type="ECO:0008006" key="7">
    <source>
        <dbReference type="Google" id="ProtNLM"/>
    </source>
</evidence>
<feature type="domain" description="HTH luxR-type" evidence="3">
    <location>
        <begin position="153"/>
        <end position="218"/>
    </location>
</feature>
<reference evidence="5 6" key="1">
    <citation type="submission" date="2017-10" db="EMBL/GenBank/DDBJ databases">
        <title>Draft genome of two endophytic bacteria isolated from 'guarana' Paullinia cupana (Mart.) Ducke.</title>
        <authorList>
            <person name="Siqueira K.A."/>
            <person name="Liotti R.G."/>
            <person name="Mendes T.A."/>
            <person name="Soares M.A."/>
        </authorList>
    </citation>
    <scope>NUCLEOTIDE SEQUENCE [LARGE SCALE GENOMIC DNA]</scope>
    <source>
        <strain evidence="5 6">342</strain>
    </source>
</reference>
<dbReference type="Gene3D" id="3.40.50.2300">
    <property type="match status" value="1"/>
</dbReference>
<dbReference type="InterPro" id="IPR001789">
    <property type="entry name" value="Sig_transdc_resp-reg_receiver"/>
</dbReference>
<dbReference type="SUPFAM" id="SSF52172">
    <property type="entry name" value="CheY-like"/>
    <property type="match status" value="1"/>
</dbReference>
<evidence type="ECO:0000259" key="3">
    <source>
        <dbReference type="PROSITE" id="PS50043"/>
    </source>
</evidence>
<dbReference type="AlphaFoldDB" id="A0A2S9IB43"/>
<dbReference type="InterPro" id="IPR051015">
    <property type="entry name" value="EvgA-like"/>
</dbReference>
<keyword evidence="6" id="KW-1185">Reference proteome</keyword>
<dbReference type="PROSITE" id="PS50043">
    <property type="entry name" value="HTH_LUXR_2"/>
    <property type="match status" value="1"/>
</dbReference>
<evidence type="ECO:0000256" key="1">
    <source>
        <dbReference type="ARBA" id="ARBA00023125"/>
    </source>
</evidence>
<organism evidence="5 6">
    <name type="scientific">Pantoea coffeiphila</name>
    <dbReference type="NCBI Taxonomy" id="1465635"/>
    <lineage>
        <taxon>Bacteria</taxon>
        <taxon>Pseudomonadati</taxon>
        <taxon>Pseudomonadota</taxon>
        <taxon>Gammaproteobacteria</taxon>
        <taxon>Enterobacterales</taxon>
        <taxon>Erwiniaceae</taxon>
        <taxon>Pantoea</taxon>
    </lineage>
</organism>
<dbReference type="EMBL" id="PDET01000008">
    <property type="protein sequence ID" value="PRD15001.1"/>
    <property type="molecule type" value="Genomic_DNA"/>
</dbReference>
<dbReference type="InterPro" id="IPR000792">
    <property type="entry name" value="Tscrpt_reg_LuxR_C"/>
</dbReference>
<gene>
    <name evidence="5" type="ORF">CQW29_13700</name>
</gene>
<accession>A0A2S9IB43</accession>
<comment type="caution">
    <text evidence="2">Lacks conserved residue(s) required for the propagation of feature annotation.</text>
</comment>
<proteinExistence type="predicted"/>
<dbReference type="InterPro" id="IPR016032">
    <property type="entry name" value="Sig_transdc_resp-reg_C-effctor"/>
</dbReference>